<reference evidence="2 3" key="1">
    <citation type="journal article" date="2006" name="Genome Biol.">
        <title>The genome of Rhizobium leguminosarum has recognizable core and accessory components.</title>
        <authorList>
            <person name="Young J.W."/>
            <person name="Crossman L.C."/>
            <person name="Johnston A.W.B."/>
            <person name="Thomson N.R."/>
            <person name="Ghazoui Z.F."/>
            <person name="Hull K.H."/>
            <person name="Wexler M."/>
            <person name="Curson A.R.J."/>
            <person name="Todd J.D."/>
            <person name="Poole P.S."/>
            <person name="Mauchline T.H."/>
            <person name="East A.K."/>
            <person name="Quail M.A."/>
            <person name="Churcher C."/>
            <person name="Arrowsmith C."/>
            <person name="Cherevach A."/>
            <person name="Chillingworth T."/>
            <person name="Clarke K."/>
            <person name="Cronin A."/>
            <person name="Davis P."/>
            <person name="Fraser A."/>
            <person name="Hance Z."/>
            <person name="Hauser H."/>
            <person name="Jagels K."/>
            <person name="Moule S."/>
            <person name="Mungall K."/>
            <person name="Norbertczak H."/>
            <person name="Rabbinowitsch E."/>
            <person name="Sanders M."/>
            <person name="Simmonds M."/>
            <person name="Whitehead S."/>
            <person name="Parkhill J."/>
        </authorList>
    </citation>
    <scope>NUCLEOTIDE SEQUENCE [LARGE SCALE GENOMIC DNA]</scope>
    <source>
        <strain evidence="3">DSM 114642 / LMG 32736 / 3841</strain>
    </source>
</reference>
<sequence length="241" mass="27237">MLISYCILESATVSFARLKRRSALEDIGHCKRWGYQMTGEKREHWDEVYRTKSADSVSWYQPTPGPSLRALDELQLPATASLIDVGGGASSLVDRLVERGWSDLTVLDIAAPALEVTKARLREEAARIAWVVADVTSWLPDRHYDVWHDRAVFHFLTEPEQRLAYRRALETGTAPGSVVIIATFAPDGPERCSGLPVQRYDAVALATEFSSTFALQRDWREEHTTPGGGRQSFQWCVFRRR</sequence>
<dbReference type="EMBL" id="AM236080">
    <property type="protein sequence ID" value="CAK08293.1"/>
    <property type="molecule type" value="Genomic_DNA"/>
</dbReference>
<evidence type="ECO:0000259" key="1">
    <source>
        <dbReference type="Pfam" id="PF13649"/>
    </source>
</evidence>
<dbReference type="Pfam" id="PF13649">
    <property type="entry name" value="Methyltransf_25"/>
    <property type="match status" value="1"/>
</dbReference>
<evidence type="ECO:0000313" key="3">
    <source>
        <dbReference type="Proteomes" id="UP000006575"/>
    </source>
</evidence>
<feature type="domain" description="Methyltransferase" evidence="1">
    <location>
        <begin position="83"/>
        <end position="168"/>
    </location>
</feature>
<proteinExistence type="predicted"/>
<dbReference type="InterPro" id="IPR041698">
    <property type="entry name" value="Methyltransf_25"/>
</dbReference>
<dbReference type="InterPro" id="IPR029063">
    <property type="entry name" value="SAM-dependent_MTases_sf"/>
</dbReference>
<dbReference type="PANTHER" id="PTHR12843">
    <property type="entry name" value="PROTEIN-LYSINE N-METHYLTRANSFERASE METTL10"/>
    <property type="match status" value="1"/>
</dbReference>
<keyword evidence="3" id="KW-1185">Reference proteome</keyword>
<dbReference type="Proteomes" id="UP000006575">
    <property type="component" value="Chromosome"/>
</dbReference>
<evidence type="ECO:0000313" key="2">
    <source>
        <dbReference type="EMBL" id="CAK08293.1"/>
    </source>
</evidence>
<dbReference type="HOGENOM" id="CLU_082414_0_0_5"/>
<dbReference type="EnsemblBacteria" id="CAK08293">
    <property type="protein sequence ID" value="CAK08293"/>
    <property type="gene ID" value="RL2803"/>
</dbReference>
<dbReference type="Gene3D" id="3.40.50.150">
    <property type="entry name" value="Vaccinia Virus protein VP39"/>
    <property type="match status" value="1"/>
</dbReference>
<accession>Q1MFI1</accession>
<dbReference type="CDD" id="cd02440">
    <property type="entry name" value="AdoMet_MTases"/>
    <property type="match status" value="1"/>
</dbReference>
<dbReference type="eggNOG" id="COG0500">
    <property type="taxonomic scope" value="Bacteria"/>
</dbReference>
<dbReference type="AlphaFoldDB" id="Q1MFI1"/>
<dbReference type="SUPFAM" id="SSF53335">
    <property type="entry name" value="S-adenosyl-L-methionine-dependent methyltransferases"/>
    <property type="match status" value="1"/>
</dbReference>
<protein>
    <recommendedName>
        <fullName evidence="1">Methyltransferase domain-containing protein</fullName>
    </recommendedName>
</protein>
<name>Q1MFI1_RHIJ3</name>
<organism evidence="2 3">
    <name type="scientific">Rhizobium johnstonii (strain DSM 114642 / LMG 32736 / 3841)</name>
    <name type="common">Rhizobium leguminosarum bv. viciae</name>
    <dbReference type="NCBI Taxonomy" id="216596"/>
    <lineage>
        <taxon>Bacteria</taxon>
        <taxon>Pseudomonadati</taxon>
        <taxon>Pseudomonadota</taxon>
        <taxon>Alphaproteobacteria</taxon>
        <taxon>Hyphomicrobiales</taxon>
        <taxon>Rhizobiaceae</taxon>
        <taxon>Rhizobium/Agrobacterium group</taxon>
        <taxon>Rhizobium</taxon>
        <taxon>Rhizobium johnstonii</taxon>
    </lineage>
</organism>
<gene>
    <name evidence="2" type="ordered locus">RL2803</name>
</gene>
<dbReference type="KEGG" id="rle:RL2803"/>
<dbReference type="PANTHER" id="PTHR12843:SF5">
    <property type="entry name" value="EEF1A LYSINE METHYLTRANSFERASE 2"/>
    <property type="match status" value="1"/>
</dbReference>